<dbReference type="InParanoid" id="A0A061GX30"/>
<dbReference type="HOGENOM" id="CLU_2709869_0_0_1"/>
<organism evidence="1 2">
    <name type="scientific">Theobroma cacao</name>
    <name type="common">Cacao</name>
    <name type="synonym">Cocoa</name>
    <dbReference type="NCBI Taxonomy" id="3641"/>
    <lineage>
        <taxon>Eukaryota</taxon>
        <taxon>Viridiplantae</taxon>
        <taxon>Streptophyta</taxon>
        <taxon>Embryophyta</taxon>
        <taxon>Tracheophyta</taxon>
        <taxon>Spermatophyta</taxon>
        <taxon>Magnoliopsida</taxon>
        <taxon>eudicotyledons</taxon>
        <taxon>Gunneridae</taxon>
        <taxon>Pentapetalae</taxon>
        <taxon>rosids</taxon>
        <taxon>malvids</taxon>
        <taxon>Malvales</taxon>
        <taxon>Malvaceae</taxon>
        <taxon>Byttnerioideae</taxon>
        <taxon>Theobroma</taxon>
    </lineage>
</organism>
<evidence type="ECO:0000313" key="2">
    <source>
        <dbReference type="Proteomes" id="UP000026915"/>
    </source>
</evidence>
<dbReference type="AlphaFoldDB" id="A0A061GX30"/>
<keyword evidence="2" id="KW-1185">Reference proteome</keyword>
<name>A0A061GX30_THECC</name>
<dbReference type="EMBL" id="CM001887">
    <property type="protein sequence ID" value="EOY33717.1"/>
    <property type="molecule type" value="Genomic_DNA"/>
</dbReference>
<gene>
    <name evidence="1" type="ORF">TCM_041618</name>
</gene>
<accession>A0A061GX30</accession>
<reference evidence="1 2" key="1">
    <citation type="journal article" date="2013" name="Genome Biol.">
        <title>The genome sequence of the most widely cultivated cacao type and its use to identify candidate genes regulating pod color.</title>
        <authorList>
            <person name="Motamayor J.C."/>
            <person name="Mockaitis K."/>
            <person name="Schmutz J."/>
            <person name="Haiminen N."/>
            <person name="Iii D.L."/>
            <person name="Cornejo O."/>
            <person name="Findley S.D."/>
            <person name="Zheng P."/>
            <person name="Utro F."/>
            <person name="Royaert S."/>
            <person name="Saski C."/>
            <person name="Jenkins J."/>
            <person name="Podicheti R."/>
            <person name="Zhao M."/>
            <person name="Scheffler B.E."/>
            <person name="Stack J.C."/>
            <person name="Feltus F.A."/>
            <person name="Mustiga G.M."/>
            <person name="Amores F."/>
            <person name="Phillips W."/>
            <person name="Marelli J.P."/>
            <person name="May G.D."/>
            <person name="Shapiro H."/>
            <person name="Ma J."/>
            <person name="Bustamante C.D."/>
            <person name="Schnell R.J."/>
            <person name="Main D."/>
            <person name="Gilbert D."/>
            <person name="Parida L."/>
            <person name="Kuhn D.N."/>
        </authorList>
    </citation>
    <scope>NUCLEOTIDE SEQUENCE [LARGE SCALE GENOMIC DNA]</scope>
    <source>
        <strain evidence="2">cv. Matina 1-6</strain>
    </source>
</reference>
<proteinExistence type="predicted"/>
<evidence type="ECO:0000313" key="1">
    <source>
        <dbReference type="EMBL" id="EOY33717.1"/>
    </source>
</evidence>
<dbReference type="Proteomes" id="UP000026915">
    <property type="component" value="Chromosome 9"/>
</dbReference>
<protein>
    <submittedName>
        <fullName evidence="1">Uncharacterized protein</fullName>
    </submittedName>
</protein>
<sequence length="73" mass="8089">MLGSPIIYFQRLTSRQMLAETWKSAFSMALRGYNLNASMTMTASSSGFPSLADPFLPGFSAFVSAWRLLNCKD</sequence>
<dbReference type="Gramene" id="EOY33717">
    <property type="protein sequence ID" value="EOY33717"/>
    <property type="gene ID" value="TCM_041618"/>
</dbReference>